<dbReference type="GO" id="GO:0006952">
    <property type="term" value="P:defense response"/>
    <property type="evidence" value="ECO:0007669"/>
    <property type="project" value="UniProtKB-KW"/>
</dbReference>
<proteinExistence type="predicted"/>
<gene>
    <name evidence="5" type="ORF">CFP56_010345</name>
</gene>
<dbReference type="AlphaFoldDB" id="A0AAW0KYZ2"/>
<keyword evidence="2" id="KW-0547">Nucleotide-binding</keyword>
<dbReference type="Pfam" id="PF18052">
    <property type="entry name" value="Rx_N"/>
    <property type="match status" value="1"/>
</dbReference>
<protein>
    <recommendedName>
        <fullName evidence="4">Disease resistance N-terminal domain-containing protein</fullName>
    </recommendedName>
</protein>
<evidence type="ECO:0000313" key="5">
    <source>
        <dbReference type="EMBL" id="KAK7844773.1"/>
    </source>
</evidence>
<organism evidence="5 6">
    <name type="scientific">Quercus suber</name>
    <name type="common">Cork oak</name>
    <dbReference type="NCBI Taxonomy" id="58331"/>
    <lineage>
        <taxon>Eukaryota</taxon>
        <taxon>Viridiplantae</taxon>
        <taxon>Streptophyta</taxon>
        <taxon>Embryophyta</taxon>
        <taxon>Tracheophyta</taxon>
        <taxon>Spermatophyta</taxon>
        <taxon>Magnoliopsida</taxon>
        <taxon>eudicotyledons</taxon>
        <taxon>Gunneridae</taxon>
        <taxon>Pentapetalae</taxon>
        <taxon>rosids</taxon>
        <taxon>fabids</taxon>
        <taxon>Fagales</taxon>
        <taxon>Fagaceae</taxon>
        <taxon>Quercus</taxon>
    </lineage>
</organism>
<evidence type="ECO:0000259" key="4">
    <source>
        <dbReference type="Pfam" id="PF18052"/>
    </source>
</evidence>
<name>A0AAW0KYZ2_QUESU</name>
<keyword evidence="3" id="KW-0611">Plant defense</keyword>
<dbReference type="EMBL" id="PKMF04000180">
    <property type="protein sequence ID" value="KAK7844773.1"/>
    <property type="molecule type" value="Genomic_DNA"/>
</dbReference>
<dbReference type="InterPro" id="IPR041118">
    <property type="entry name" value="Rx_N"/>
</dbReference>
<sequence length="221" mass="24832">MVLERHVQNLTYICRGELERRRDRGQRRARAEASSSGGEIERRRRGAWCGSELGLKAIAGDRRRDRAKATSSSEGDAVLGPDRTSELAAELGAWSLELWSGPDRSTAVDLGNENQIGVAAFPRDGACQENDIDFIRFLDVGFDRCPAQKVEQEIRLVICVDKEIRKLEGNLQTVKAVLNDAEKRQVTEGAVKIKYRDNHDLGKYRIVESSGLDKRERSHLK</sequence>
<dbReference type="Proteomes" id="UP000237347">
    <property type="component" value="Unassembled WGS sequence"/>
</dbReference>
<reference evidence="5 6" key="1">
    <citation type="journal article" date="2018" name="Sci. Data">
        <title>The draft genome sequence of cork oak.</title>
        <authorList>
            <person name="Ramos A.M."/>
            <person name="Usie A."/>
            <person name="Barbosa P."/>
            <person name="Barros P.M."/>
            <person name="Capote T."/>
            <person name="Chaves I."/>
            <person name="Simoes F."/>
            <person name="Abreu I."/>
            <person name="Carrasquinho I."/>
            <person name="Faro C."/>
            <person name="Guimaraes J.B."/>
            <person name="Mendonca D."/>
            <person name="Nobrega F."/>
            <person name="Rodrigues L."/>
            <person name="Saibo N.J.M."/>
            <person name="Varela M.C."/>
            <person name="Egas C."/>
            <person name="Matos J."/>
            <person name="Miguel C.M."/>
            <person name="Oliveira M.M."/>
            <person name="Ricardo C.P."/>
            <person name="Goncalves S."/>
        </authorList>
    </citation>
    <scope>NUCLEOTIDE SEQUENCE [LARGE SCALE GENOMIC DNA]</scope>
    <source>
        <strain evidence="6">cv. HL8</strain>
    </source>
</reference>
<keyword evidence="1" id="KW-0677">Repeat</keyword>
<accession>A0AAW0KYZ2</accession>
<evidence type="ECO:0000313" key="6">
    <source>
        <dbReference type="Proteomes" id="UP000237347"/>
    </source>
</evidence>
<evidence type="ECO:0000256" key="1">
    <source>
        <dbReference type="ARBA" id="ARBA00022737"/>
    </source>
</evidence>
<evidence type="ECO:0000256" key="3">
    <source>
        <dbReference type="ARBA" id="ARBA00022821"/>
    </source>
</evidence>
<dbReference type="Gene3D" id="1.20.5.4130">
    <property type="match status" value="1"/>
</dbReference>
<feature type="domain" description="Disease resistance N-terminal" evidence="4">
    <location>
        <begin position="148"/>
        <end position="193"/>
    </location>
</feature>
<keyword evidence="6" id="KW-1185">Reference proteome</keyword>
<dbReference type="GO" id="GO:0000166">
    <property type="term" value="F:nucleotide binding"/>
    <property type="evidence" value="ECO:0007669"/>
    <property type="project" value="UniProtKB-KW"/>
</dbReference>
<comment type="caution">
    <text evidence="5">The sequence shown here is derived from an EMBL/GenBank/DDBJ whole genome shotgun (WGS) entry which is preliminary data.</text>
</comment>
<evidence type="ECO:0000256" key="2">
    <source>
        <dbReference type="ARBA" id="ARBA00022741"/>
    </source>
</evidence>